<evidence type="ECO:0000313" key="3">
    <source>
        <dbReference type="EMBL" id="KAF5189164.1"/>
    </source>
</evidence>
<accession>A0A7J6VVN4</accession>
<dbReference type="AlphaFoldDB" id="A0A7J6VVN4"/>
<organism evidence="3 4">
    <name type="scientific">Thalictrum thalictroides</name>
    <name type="common">Rue-anemone</name>
    <name type="synonym">Anemone thalictroides</name>
    <dbReference type="NCBI Taxonomy" id="46969"/>
    <lineage>
        <taxon>Eukaryota</taxon>
        <taxon>Viridiplantae</taxon>
        <taxon>Streptophyta</taxon>
        <taxon>Embryophyta</taxon>
        <taxon>Tracheophyta</taxon>
        <taxon>Spermatophyta</taxon>
        <taxon>Magnoliopsida</taxon>
        <taxon>Ranunculales</taxon>
        <taxon>Ranunculaceae</taxon>
        <taxon>Thalictroideae</taxon>
        <taxon>Thalictrum</taxon>
    </lineage>
</organism>
<dbReference type="PANTHER" id="PTHR35507">
    <property type="entry name" value="OS09G0488600 PROTEIN"/>
    <property type="match status" value="1"/>
</dbReference>
<feature type="compositionally biased region" description="Low complexity" evidence="2">
    <location>
        <begin position="347"/>
        <end position="356"/>
    </location>
</feature>
<comment type="caution">
    <text evidence="3">The sequence shown here is derived from an EMBL/GenBank/DDBJ whole genome shotgun (WGS) entry which is preliminary data.</text>
</comment>
<gene>
    <name evidence="3" type="ORF">FRX31_021249</name>
</gene>
<reference evidence="3 4" key="1">
    <citation type="submission" date="2020-06" db="EMBL/GenBank/DDBJ databases">
        <title>Transcriptomic and genomic resources for Thalictrum thalictroides and T. hernandezii: Facilitating candidate gene discovery in an emerging model plant lineage.</title>
        <authorList>
            <person name="Arias T."/>
            <person name="Riano-Pachon D.M."/>
            <person name="Di Stilio V.S."/>
        </authorList>
    </citation>
    <scope>NUCLEOTIDE SEQUENCE [LARGE SCALE GENOMIC DNA]</scope>
    <source>
        <strain evidence="4">cv. WT478/WT964</strain>
        <tissue evidence="3">Leaves</tissue>
    </source>
</reference>
<feature type="region of interest" description="Disordered" evidence="2">
    <location>
        <begin position="346"/>
        <end position="464"/>
    </location>
</feature>
<feature type="compositionally biased region" description="Basic and acidic residues" evidence="2">
    <location>
        <begin position="401"/>
        <end position="421"/>
    </location>
</feature>
<evidence type="ECO:0000313" key="4">
    <source>
        <dbReference type="Proteomes" id="UP000554482"/>
    </source>
</evidence>
<protein>
    <submittedName>
        <fullName evidence="3">Inactive rhomboid protein</fullName>
    </submittedName>
</protein>
<keyword evidence="4" id="KW-1185">Reference proteome</keyword>
<dbReference type="PANTHER" id="PTHR35507:SF1">
    <property type="entry name" value="TMF_TATA_BD DOMAIN-CONTAINING PROTEIN"/>
    <property type="match status" value="1"/>
</dbReference>
<sequence length="464" mass="52335">MEEEEQHNNFINAFFHAPPSLISLANFSPSIKTSSCRRLSSQFSEPTRPINSDRRLSWVSLEGRLIGAEEASSAKAIKGNLGLDEVIAWDLFSPIHRVLIVAIIAVATNDLKKSRQISSLKRSVDLRDQVLLNMQQKLDSLCEQVSTMKERPENADVYSFVKSDEFEFSNDMQSKGRKLSSCGCCFCEEHQFLPNAMKDSFDKASGGDETFKFKMPHTYTAEHEERRMSDLSDWASSVTSAADNQMNALGIEQDIYNLQRECEEKDATIKELSAAVRSADGAGSKRIEELEDVIRRKNMIITKLKKDMVVLEQKVVHLVRLRRPSSVSTVNTQELPFMADNVLYDMDSTTSPSSSDSDSELKNQPLVLGPHDDHIISSSNENDSAARSQRATSVKTSVSFPKKEDRDRKQQPISPLKEKIMNQRPTSTVTSRPKHVVSTHGDMKRTRRRSLGSKETTPSKRWAW</sequence>
<evidence type="ECO:0000256" key="2">
    <source>
        <dbReference type="SAM" id="MobiDB-lite"/>
    </source>
</evidence>
<keyword evidence="1" id="KW-0175">Coiled coil</keyword>
<evidence type="ECO:0000256" key="1">
    <source>
        <dbReference type="SAM" id="Coils"/>
    </source>
</evidence>
<feature type="coiled-coil region" evidence="1">
    <location>
        <begin position="255"/>
        <end position="307"/>
    </location>
</feature>
<proteinExistence type="predicted"/>
<dbReference type="EMBL" id="JABWDY010025844">
    <property type="protein sequence ID" value="KAF5189164.1"/>
    <property type="molecule type" value="Genomic_DNA"/>
</dbReference>
<dbReference type="OrthoDB" id="1894403at2759"/>
<name>A0A7J6VVN4_THATH</name>
<feature type="compositionally biased region" description="Polar residues" evidence="2">
    <location>
        <begin position="376"/>
        <end position="399"/>
    </location>
</feature>
<dbReference type="Proteomes" id="UP000554482">
    <property type="component" value="Unassembled WGS sequence"/>
</dbReference>